<accession>A0A2M8PA83</accession>
<evidence type="ECO:0000313" key="2">
    <source>
        <dbReference type="EMBL" id="PJF34461.1"/>
    </source>
</evidence>
<proteinExistence type="predicted"/>
<dbReference type="EMBL" id="PGTM01000382">
    <property type="protein sequence ID" value="PJF34461.1"/>
    <property type="molecule type" value="Genomic_DNA"/>
</dbReference>
<feature type="compositionally biased region" description="Polar residues" evidence="1">
    <location>
        <begin position="230"/>
        <end position="240"/>
    </location>
</feature>
<dbReference type="AlphaFoldDB" id="A0A2M8PA83"/>
<gene>
    <name evidence="2" type="ORF">CUN49_15550</name>
</gene>
<comment type="caution">
    <text evidence="2">The sequence shown here is derived from an EMBL/GenBank/DDBJ whole genome shotgun (WGS) entry which is preliminary data.</text>
</comment>
<feature type="compositionally biased region" description="Low complexity" evidence="1">
    <location>
        <begin position="331"/>
        <end position="344"/>
    </location>
</feature>
<feature type="non-terminal residue" evidence="2">
    <location>
        <position position="1"/>
    </location>
</feature>
<evidence type="ECO:0000313" key="3">
    <source>
        <dbReference type="Proteomes" id="UP000229681"/>
    </source>
</evidence>
<name>A0A2M8PA83_9CHLR</name>
<organism evidence="2 3">
    <name type="scientific">Candidatus Thermofonsia Clade 1 bacterium</name>
    <dbReference type="NCBI Taxonomy" id="2364210"/>
    <lineage>
        <taxon>Bacteria</taxon>
        <taxon>Bacillati</taxon>
        <taxon>Chloroflexota</taxon>
        <taxon>Candidatus Thermofontia</taxon>
        <taxon>Candidatus Thermofonsia Clade 1</taxon>
    </lineage>
</organism>
<reference evidence="2 3" key="1">
    <citation type="submission" date="2017-11" db="EMBL/GenBank/DDBJ databases">
        <title>Evolution of Phototrophy in the Chloroflexi Phylum Driven by Horizontal Gene Transfer.</title>
        <authorList>
            <person name="Ward L.M."/>
            <person name="Hemp J."/>
            <person name="Shih P.M."/>
            <person name="Mcglynn S.E."/>
            <person name="Fischer W."/>
        </authorList>
    </citation>
    <scope>NUCLEOTIDE SEQUENCE [LARGE SCALE GENOMIC DNA]</scope>
    <source>
        <strain evidence="2">JP3_13</strain>
    </source>
</reference>
<feature type="region of interest" description="Disordered" evidence="1">
    <location>
        <begin position="299"/>
        <end position="432"/>
    </location>
</feature>
<protein>
    <submittedName>
        <fullName evidence="2">Uncharacterized protein</fullName>
    </submittedName>
</protein>
<sequence>PAESAVSELDLDWLSAAPDLSAAQADESVSEPAESAVSELDLDWLSAAPDLSAAQADESAPGLDWMIDDLEIPSESVASEPVTPDSPLPPEELAAIQADPLAWMSDFGLSAVPTPEAPHVELDEADLAELEAQLATSDNWDVSMTPDEPRSLAQIAGEMSAEAMQAWLQEHTLTSETFEAEARALPSADALQDFAQSSLNKPSTAAVQPPDSIILEDEWLAAFEVEPNVPSFSAPAQSPEQPEMTAEAATDLSAEWSETPEIDFGSAESPEWLTDVEQPLSETGLLRAEADRAFDQLLEQARRAANTPRSIGDTGVLSPDSLPDWLSAFDENAAAESEMPSAEPTADLSVEALFGDAPSFEQDVSEPSWLSQQAEVPAAEPPSAEPLAAFPDLTDTTDAPLSDLQTHMEDEPLTFTFKKPPAWKRKRSGKVE</sequence>
<feature type="compositionally biased region" description="Polar residues" evidence="1">
    <location>
        <begin position="394"/>
        <end position="405"/>
    </location>
</feature>
<feature type="region of interest" description="Disordered" evidence="1">
    <location>
        <begin position="230"/>
        <end position="251"/>
    </location>
</feature>
<feature type="compositionally biased region" description="Basic residues" evidence="1">
    <location>
        <begin position="421"/>
        <end position="432"/>
    </location>
</feature>
<evidence type="ECO:0000256" key="1">
    <source>
        <dbReference type="SAM" id="MobiDB-lite"/>
    </source>
</evidence>
<dbReference type="Proteomes" id="UP000229681">
    <property type="component" value="Unassembled WGS sequence"/>
</dbReference>